<accession>A0A7H9B956</accession>
<dbReference type="EMBL" id="CP058610">
    <property type="protein sequence ID" value="QLG74282.1"/>
    <property type="molecule type" value="Genomic_DNA"/>
</dbReference>
<sequence>MGGKVLMTVSTPCNAKGRVSGYRIVQYSDRRLSILPREMNTNNSKTDIDTNVQAFCYLTPKDGVIAAAAGDEIMDTSDYMILAKSNGFIEIIKDYHYKVEKNMALNPSYILKCTPEDFSNIGSDFMFAGIQYKDGFLYCCLCSGRIFIFLLNLPSGYIQADNSFVKLLGSPDILNLYSDITSGLTRGVESPEETNLFFEMRFTGRSKLRHICYYLLPMEPEHLRTCPSLFLNNAYKNNIIYKPSIYVSLDEDISDFRINPFDRLSFFTISPGSPLIIRKVMLPMAYVNFFAKFITIKRRILERNHGEVNSWNQVAKSFDYDSFRAYLTDDTQDNIQFDSTTFDQIATFDNISLLRTIIVWIQRTDHSKDDISRLFGQAETTHNRRHQILGRSPSFRRTSRYTLQTVGLRETVDLPSSDDWEIAPLIREIRRNTFTVDFNIVQLKPLSHTNDERSASREEDNTRTSFLTDNYKNMDIICIDRYLSLSIFRPANLDVALTRIESFHDYETSSYSSSAIFEEEREFKIALNGLTSFKKLFTITDSLFMILDTNGVVLLDRQHLSDSKNLAKNPKCAVRVAPFSIGLISDGIMIVRKLENSSLNDGYNVVFDLIVTCIPGEILAFEGRFTSNSKIGSLTLCDSLRLRKKNKFVDKLCLLSYEPSIDERKRLHDMNEAHPSVPKRRKWNLQIE</sequence>
<protein>
    <submittedName>
        <fullName evidence="1">Uncharacterized protein</fullName>
    </submittedName>
</protein>
<dbReference type="AlphaFoldDB" id="A0A7H9B956"/>
<organism evidence="1 2">
    <name type="scientific">Zygotorulaspora mrakii</name>
    <name type="common">Zygosaccharomyces mrakii</name>
    <dbReference type="NCBI Taxonomy" id="42260"/>
    <lineage>
        <taxon>Eukaryota</taxon>
        <taxon>Fungi</taxon>
        <taxon>Dikarya</taxon>
        <taxon>Ascomycota</taxon>
        <taxon>Saccharomycotina</taxon>
        <taxon>Saccharomycetes</taxon>
        <taxon>Saccharomycetales</taxon>
        <taxon>Saccharomycetaceae</taxon>
        <taxon>Zygotorulaspora</taxon>
    </lineage>
</organism>
<dbReference type="KEGG" id="zmk:HG535_0G01660"/>
<keyword evidence="2" id="KW-1185">Reference proteome</keyword>
<evidence type="ECO:0000313" key="1">
    <source>
        <dbReference type="EMBL" id="QLG74282.1"/>
    </source>
</evidence>
<dbReference type="Proteomes" id="UP000509704">
    <property type="component" value="Chromosome 7"/>
</dbReference>
<reference evidence="1 2" key="1">
    <citation type="submission" date="2020-07" db="EMBL/GenBank/DDBJ databases">
        <title>The yeast mating-type switching endonuclease HO is a domesticated member of an unorthodox homing genetic element family.</title>
        <authorList>
            <person name="Coughlan A.Y."/>
            <person name="Lombardi L."/>
            <person name="Braun-Galleani S."/>
            <person name="Martos A.R."/>
            <person name="Galeote V."/>
            <person name="Bigey F."/>
            <person name="Dequin S."/>
            <person name="Byrne K.P."/>
            <person name="Wolfe K.H."/>
        </authorList>
    </citation>
    <scope>NUCLEOTIDE SEQUENCE [LARGE SCALE GENOMIC DNA]</scope>
    <source>
        <strain evidence="1 2">NRRL Y-6702</strain>
    </source>
</reference>
<evidence type="ECO:0000313" key="2">
    <source>
        <dbReference type="Proteomes" id="UP000509704"/>
    </source>
</evidence>
<dbReference type="OrthoDB" id="4036394at2759"/>
<name>A0A7H9B956_ZYGMR</name>
<gene>
    <name evidence="1" type="ORF">HG535_0G01660</name>
</gene>
<proteinExistence type="predicted"/>
<dbReference type="RefSeq" id="XP_037146007.1">
    <property type="nucleotide sequence ID" value="XM_037290112.1"/>
</dbReference>
<dbReference type="GeneID" id="59238065"/>